<feature type="compositionally biased region" description="Basic and acidic residues" evidence="2">
    <location>
        <begin position="92"/>
        <end position="102"/>
    </location>
</feature>
<comment type="caution">
    <text evidence="3">The sequence shown here is derived from an EMBL/GenBank/DDBJ whole genome shotgun (WGS) entry which is preliminary data.</text>
</comment>
<name>A0AA39XMM2_9PEZI</name>
<feature type="compositionally biased region" description="Basic residues" evidence="2">
    <location>
        <begin position="390"/>
        <end position="406"/>
    </location>
</feature>
<feature type="region of interest" description="Disordered" evidence="2">
    <location>
        <begin position="460"/>
        <end position="486"/>
    </location>
</feature>
<feature type="compositionally biased region" description="Pro residues" evidence="2">
    <location>
        <begin position="274"/>
        <end position="284"/>
    </location>
</feature>
<evidence type="ECO:0000256" key="2">
    <source>
        <dbReference type="SAM" id="MobiDB-lite"/>
    </source>
</evidence>
<keyword evidence="4" id="KW-1185">Reference proteome</keyword>
<dbReference type="PANTHER" id="PTHR40130:SF1">
    <property type="entry name" value="SPINDLE POLE BODY-ASSOCIATED PROTEIN CUT12 DOMAIN-CONTAINING PROTEIN"/>
    <property type="match status" value="1"/>
</dbReference>
<reference evidence="3" key="1">
    <citation type="submission" date="2023-06" db="EMBL/GenBank/DDBJ databases">
        <title>Genome-scale phylogeny and comparative genomics of the fungal order Sordariales.</title>
        <authorList>
            <consortium name="Lawrence Berkeley National Laboratory"/>
            <person name="Hensen N."/>
            <person name="Bonometti L."/>
            <person name="Westerberg I."/>
            <person name="Brannstrom I.O."/>
            <person name="Guillou S."/>
            <person name="Cros-Aarteil S."/>
            <person name="Calhoun S."/>
            <person name="Haridas S."/>
            <person name="Kuo A."/>
            <person name="Mondo S."/>
            <person name="Pangilinan J."/>
            <person name="Riley R."/>
            <person name="LaButti K."/>
            <person name="Andreopoulos B."/>
            <person name="Lipzen A."/>
            <person name="Chen C."/>
            <person name="Yanf M."/>
            <person name="Daum C."/>
            <person name="Ng V."/>
            <person name="Clum A."/>
            <person name="Steindorff A."/>
            <person name="Ohm R."/>
            <person name="Martin F."/>
            <person name="Silar P."/>
            <person name="Natvig D."/>
            <person name="Lalanne C."/>
            <person name="Gautier V."/>
            <person name="Ament-velasquez S.L."/>
            <person name="Kruys A."/>
            <person name="Hutchinson M.I."/>
            <person name="Powell A.J."/>
            <person name="Barry K."/>
            <person name="Miller A.N."/>
            <person name="Grigoriev I.V."/>
            <person name="Debuchy R."/>
            <person name="Gladieux P."/>
            <person name="Thoren M.H."/>
            <person name="Johannesson H."/>
        </authorList>
    </citation>
    <scope>NUCLEOTIDE SEQUENCE</scope>
    <source>
        <strain evidence="3">SMH3391-2</strain>
    </source>
</reference>
<organism evidence="3 4">
    <name type="scientific">Bombardia bombarda</name>
    <dbReference type="NCBI Taxonomy" id="252184"/>
    <lineage>
        <taxon>Eukaryota</taxon>
        <taxon>Fungi</taxon>
        <taxon>Dikarya</taxon>
        <taxon>Ascomycota</taxon>
        <taxon>Pezizomycotina</taxon>
        <taxon>Sordariomycetes</taxon>
        <taxon>Sordariomycetidae</taxon>
        <taxon>Sordariales</taxon>
        <taxon>Lasiosphaeriaceae</taxon>
        <taxon>Bombardia</taxon>
    </lineage>
</organism>
<dbReference type="EMBL" id="JAULSR010000001">
    <property type="protein sequence ID" value="KAK0636838.1"/>
    <property type="molecule type" value="Genomic_DNA"/>
</dbReference>
<protein>
    <submittedName>
        <fullName evidence="3">Uncharacterized protein</fullName>
    </submittedName>
</protein>
<feature type="coiled-coil region" evidence="1">
    <location>
        <begin position="417"/>
        <end position="444"/>
    </location>
</feature>
<feature type="region of interest" description="Disordered" evidence="2">
    <location>
        <begin position="530"/>
        <end position="565"/>
    </location>
</feature>
<feature type="compositionally biased region" description="Low complexity" evidence="2">
    <location>
        <begin position="549"/>
        <end position="565"/>
    </location>
</feature>
<feature type="compositionally biased region" description="Basic and acidic residues" evidence="2">
    <location>
        <begin position="212"/>
        <end position="228"/>
    </location>
</feature>
<feature type="region of interest" description="Disordered" evidence="2">
    <location>
        <begin position="159"/>
        <end position="240"/>
    </location>
</feature>
<dbReference type="Proteomes" id="UP001174934">
    <property type="component" value="Unassembled WGS sequence"/>
</dbReference>
<dbReference type="Gene3D" id="1.20.58.80">
    <property type="entry name" value="Phosphotransferase system, lactose/cellobiose-type IIA subunit"/>
    <property type="match status" value="1"/>
</dbReference>
<dbReference type="AlphaFoldDB" id="A0AA39XMM2"/>
<feature type="region of interest" description="Disordered" evidence="2">
    <location>
        <begin position="353"/>
        <end position="412"/>
    </location>
</feature>
<proteinExistence type="predicted"/>
<sequence length="565" mass="60688">MESSPLIKAYDYAKAASIATQAADTTVAINQHALAAGEFSNAAKSTSSAEALRTLGLLEQYHKRLSELLKHPLEPTSQQSSNDGDIPEEGENEHPNGQDTRTKTFKPLKADLISAVTPSSPAKTLPTLPQPRGNRYPSRELSSSIASNLASARGIRSKYRGQPLTPSVSNDQAPGSLEVHPRRDGASSRGKGLDAPMEPARKPSWIPPALLDDLKEETSSIETSKPEQPRSPPPSDEGFSRFYSTFGNLIHRLSAPLAFAGLPLTAADEVAAPEPAPATSPEPPAQRRFQRGGSGGKSTSTTAEPDLSKIFSRATLRALTGGAGGANDSFYVVPTSGHTATYASILNHETKEKRRMAASIHSGDPGADDQDDDDFVDARESQMPPLSPALRKRLGAGGRNHHPSHPHRSDKDMQINLEELSLENASLKEIVDKLSKRLHAFELNSQSSHLALVQSLRLQRPSSPLSSSGGVQQHGGPGAPSPSEEVLKRRNRELEEQLVAMMKRTAVLERDHDKLNQTLEKYRERWEKLKAGAKARREAQDSGADGEGSSRPAPASAPAAVTAAR</sequence>
<evidence type="ECO:0000313" key="3">
    <source>
        <dbReference type="EMBL" id="KAK0636838.1"/>
    </source>
</evidence>
<gene>
    <name evidence="3" type="ORF">B0T17DRAFT_520053</name>
</gene>
<accession>A0AA39XMM2</accession>
<feature type="compositionally biased region" description="Acidic residues" evidence="2">
    <location>
        <begin position="366"/>
        <end position="375"/>
    </location>
</feature>
<feature type="compositionally biased region" description="Polar residues" evidence="2">
    <location>
        <begin position="164"/>
        <end position="173"/>
    </location>
</feature>
<evidence type="ECO:0000313" key="4">
    <source>
        <dbReference type="Proteomes" id="UP001174934"/>
    </source>
</evidence>
<feature type="region of interest" description="Disordered" evidence="2">
    <location>
        <begin position="70"/>
        <end position="145"/>
    </location>
</feature>
<evidence type="ECO:0000256" key="1">
    <source>
        <dbReference type="SAM" id="Coils"/>
    </source>
</evidence>
<keyword evidence="1" id="KW-0175">Coiled coil</keyword>
<feature type="region of interest" description="Disordered" evidence="2">
    <location>
        <begin position="272"/>
        <end position="308"/>
    </location>
</feature>
<feature type="compositionally biased region" description="Basic and acidic residues" evidence="2">
    <location>
        <begin position="530"/>
        <end position="540"/>
    </location>
</feature>
<dbReference type="PANTHER" id="PTHR40130">
    <property type="entry name" value="EXPRESSED PROTEIN"/>
    <property type="match status" value="1"/>
</dbReference>